<protein>
    <submittedName>
        <fullName evidence="2">Uncharacterized protein</fullName>
    </submittedName>
</protein>
<organism evidence="2 3">
    <name type="scientific">Araneus ventricosus</name>
    <name type="common">Orbweaver spider</name>
    <name type="synonym">Epeira ventricosa</name>
    <dbReference type="NCBI Taxonomy" id="182803"/>
    <lineage>
        <taxon>Eukaryota</taxon>
        <taxon>Metazoa</taxon>
        <taxon>Ecdysozoa</taxon>
        <taxon>Arthropoda</taxon>
        <taxon>Chelicerata</taxon>
        <taxon>Arachnida</taxon>
        <taxon>Araneae</taxon>
        <taxon>Araneomorphae</taxon>
        <taxon>Entelegynae</taxon>
        <taxon>Araneoidea</taxon>
        <taxon>Araneidae</taxon>
        <taxon>Araneus</taxon>
    </lineage>
</organism>
<comment type="caution">
    <text evidence="2">The sequence shown here is derived from an EMBL/GenBank/DDBJ whole genome shotgun (WGS) entry which is preliminary data.</text>
</comment>
<evidence type="ECO:0000313" key="3">
    <source>
        <dbReference type="Proteomes" id="UP000499080"/>
    </source>
</evidence>
<keyword evidence="3" id="KW-1185">Reference proteome</keyword>
<proteinExistence type="predicted"/>
<sequence>MNNNTGTVICTKYPKLQRCSCRNPSWKRYVPPTGSRQYHLAVHRITIIGLSYVPGNILHMYLNTDDNHKDKPSPAFASRRLNDRASETMDCGSGPGVRYTDINFQLPLLIQ</sequence>
<dbReference type="EMBL" id="BGPR01007392">
    <property type="protein sequence ID" value="GBN26507.1"/>
    <property type="molecule type" value="Genomic_DNA"/>
</dbReference>
<gene>
    <name evidence="2" type="ORF">AVEN_169091_1</name>
</gene>
<reference evidence="2 3" key="1">
    <citation type="journal article" date="2019" name="Sci. Rep.">
        <title>Orb-weaving spider Araneus ventricosus genome elucidates the spidroin gene catalogue.</title>
        <authorList>
            <person name="Kono N."/>
            <person name="Nakamura H."/>
            <person name="Ohtoshi R."/>
            <person name="Moran D.A.P."/>
            <person name="Shinohara A."/>
            <person name="Yoshida Y."/>
            <person name="Fujiwara M."/>
            <person name="Mori M."/>
            <person name="Tomita M."/>
            <person name="Arakawa K."/>
        </authorList>
    </citation>
    <scope>NUCLEOTIDE SEQUENCE [LARGE SCALE GENOMIC DNA]</scope>
</reference>
<evidence type="ECO:0000313" key="2">
    <source>
        <dbReference type="EMBL" id="GBN26507.1"/>
    </source>
</evidence>
<name>A0A4Y2ML57_ARAVE</name>
<feature type="region of interest" description="Disordered" evidence="1">
    <location>
        <begin position="65"/>
        <end position="94"/>
    </location>
</feature>
<evidence type="ECO:0000256" key="1">
    <source>
        <dbReference type="SAM" id="MobiDB-lite"/>
    </source>
</evidence>
<accession>A0A4Y2ML57</accession>
<dbReference type="Proteomes" id="UP000499080">
    <property type="component" value="Unassembled WGS sequence"/>
</dbReference>
<dbReference type="AlphaFoldDB" id="A0A4Y2ML57"/>